<accession>A0ABS6T5K0</accession>
<dbReference type="EMBL" id="JAHUZE010000003">
    <property type="protein sequence ID" value="MBV7379998.1"/>
    <property type="molecule type" value="Genomic_DNA"/>
</dbReference>
<feature type="domain" description="HTH marR-type" evidence="1">
    <location>
        <begin position="20"/>
        <end position="152"/>
    </location>
</feature>
<evidence type="ECO:0000313" key="3">
    <source>
        <dbReference type="Proteomes" id="UP000756530"/>
    </source>
</evidence>
<organism evidence="2 3">
    <name type="scientific">Maritimibacter dapengensis</name>
    <dbReference type="NCBI Taxonomy" id="2836868"/>
    <lineage>
        <taxon>Bacteria</taxon>
        <taxon>Pseudomonadati</taxon>
        <taxon>Pseudomonadota</taxon>
        <taxon>Alphaproteobacteria</taxon>
        <taxon>Rhodobacterales</taxon>
        <taxon>Roseobacteraceae</taxon>
        <taxon>Maritimibacter</taxon>
    </lineage>
</organism>
<name>A0ABS6T5K0_9RHOB</name>
<dbReference type="InterPro" id="IPR000835">
    <property type="entry name" value="HTH_MarR-typ"/>
</dbReference>
<dbReference type="Proteomes" id="UP000756530">
    <property type="component" value="Unassembled WGS sequence"/>
</dbReference>
<dbReference type="Pfam" id="PF12802">
    <property type="entry name" value="MarR_2"/>
    <property type="match status" value="1"/>
</dbReference>
<dbReference type="SMART" id="SM00347">
    <property type="entry name" value="HTH_MARR"/>
    <property type="match status" value="1"/>
</dbReference>
<evidence type="ECO:0000313" key="2">
    <source>
        <dbReference type="EMBL" id="MBV7379998.1"/>
    </source>
</evidence>
<evidence type="ECO:0000259" key="1">
    <source>
        <dbReference type="PROSITE" id="PS50995"/>
    </source>
</evidence>
<gene>
    <name evidence="2" type="ORF">KJP28_13790</name>
</gene>
<sequence>MQDTLTETTDETTVRMGEIQNSLGFLLRVAQIQTFERFFETLGDYGLKPGEFTVLWVIGLNPGLRQGTIAATLSIKPAHMTKLIGRLAKQGLVARTTPADDRRAVRLTLTDQGRTFVAENKSAFLAQNAFERNQMSPEEMETLIGLLRKLTGREADAS</sequence>
<comment type="caution">
    <text evidence="2">The sequence shown here is derived from an EMBL/GenBank/DDBJ whole genome shotgun (WGS) entry which is preliminary data.</text>
</comment>
<dbReference type="PANTHER" id="PTHR33164">
    <property type="entry name" value="TRANSCRIPTIONAL REGULATOR, MARR FAMILY"/>
    <property type="match status" value="1"/>
</dbReference>
<reference evidence="2 3" key="1">
    <citation type="submission" date="2021-05" db="EMBL/GenBank/DDBJ databases">
        <title>Culturable bacteria isolated from Daya Bay.</title>
        <authorList>
            <person name="Zheng W."/>
            <person name="Yu S."/>
            <person name="Huang Y."/>
        </authorList>
    </citation>
    <scope>NUCLEOTIDE SEQUENCE [LARGE SCALE GENOMIC DNA]</scope>
    <source>
        <strain evidence="2 3">DP4N28-5</strain>
    </source>
</reference>
<dbReference type="PANTHER" id="PTHR33164:SF43">
    <property type="entry name" value="HTH-TYPE TRANSCRIPTIONAL REPRESSOR YETL"/>
    <property type="match status" value="1"/>
</dbReference>
<protein>
    <submittedName>
        <fullName evidence="2">MarR family transcriptional regulator</fullName>
    </submittedName>
</protein>
<dbReference type="PROSITE" id="PS50995">
    <property type="entry name" value="HTH_MARR_2"/>
    <property type="match status" value="1"/>
</dbReference>
<keyword evidence="3" id="KW-1185">Reference proteome</keyword>
<dbReference type="InterPro" id="IPR039422">
    <property type="entry name" value="MarR/SlyA-like"/>
</dbReference>
<proteinExistence type="predicted"/>
<dbReference type="RefSeq" id="WP_218393200.1">
    <property type="nucleotide sequence ID" value="NZ_JAHUZE010000003.1"/>
</dbReference>